<dbReference type="InterPro" id="IPR013083">
    <property type="entry name" value="Znf_RING/FYVE/PHD"/>
</dbReference>
<evidence type="ECO:0000313" key="5">
    <source>
        <dbReference type="EMBL" id="CEP00285.1"/>
    </source>
</evidence>
<keyword evidence="6" id="KW-0496">Mitochondrion</keyword>
<keyword evidence="7" id="KW-1185">Reference proteome</keyword>
<dbReference type="AlphaFoldDB" id="A0A0G4IY89"/>
<dbReference type="OrthoDB" id="8062037at2759"/>
<reference evidence="6 8" key="2">
    <citation type="submission" date="2018-03" db="EMBL/GenBank/DDBJ databases">
        <authorList>
            <person name="Fogelqvist J."/>
        </authorList>
    </citation>
    <scope>NUCLEOTIDE SEQUENCE [LARGE SCALE GENOMIC DNA]</scope>
</reference>
<feature type="signal peptide" evidence="3">
    <location>
        <begin position="1"/>
        <end position="21"/>
    </location>
</feature>
<keyword evidence="1" id="KW-0862">Zinc</keyword>
<evidence type="ECO:0000256" key="3">
    <source>
        <dbReference type="SAM" id="SignalP"/>
    </source>
</evidence>
<evidence type="ECO:0000259" key="4">
    <source>
        <dbReference type="PROSITE" id="PS50089"/>
    </source>
</evidence>
<gene>
    <name evidence="5" type="ORF">PBRA_008019</name>
    <name evidence="6" type="ORF">PLBR_LOCUS2282</name>
</gene>
<evidence type="ECO:0000256" key="2">
    <source>
        <dbReference type="SAM" id="MobiDB-lite"/>
    </source>
</evidence>
<feature type="domain" description="RING-type" evidence="4">
    <location>
        <begin position="369"/>
        <end position="421"/>
    </location>
</feature>
<dbReference type="Pfam" id="PF13639">
    <property type="entry name" value="zf-RING_2"/>
    <property type="match status" value="1"/>
</dbReference>
<geneLocation type="mitochondrion" evidence="6"/>
<dbReference type="PROSITE" id="PS50089">
    <property type="entry name" value="ZF_RING_2"/>
    <property type="match status" value="1"/>
</dbReference>
<organism evidence="5 7">
    <name type="scientific">Plasmodiophora brassicae</name>
    <name type="common">Clubroot disease agent</name>
    <dbReference type="NCBI Taxonomy" id="37360"/>
    <lineage>
        <taxon>Eukaryota</taxon>
        <taxon>Sar</taxon>
        <taxon>Rhizaria</taxon>
        <taxon>Endomyxa</taxon>
        <taxon>Phytomyxea</taxon>
        <taxon>Plasmodiophorida</taxon>
        <taxon>Plasmodiophoridae</taxon>
        <taxon>Plasmodiophora</taxon>
    </lineage>
</organism>
<dbReference type="InterPro" id="IPR001841">
    <property type="entry name" value="Znf_RING"/>
</dbReference>
<dbReference type="Proteomes" id="UP000039324">
    <property type="component" value="Unassembled WGS sequence"/>
</dbReference>
<feature type="chain" id="PRO_5033717372" description="RING-type domain-containing protein" evidence="3">
    <location>
        <begin position="22"/>
        <end position="435"/>
    </location>
</feature>
<keyword evidence="1" id="KW-0479">Metal-binding</keyword>
<evidence type="ECO:0000313" key="7">
    <source>
        <dbReference type="Proteomes" id="UP000039324"/>
    </source>
</evidence>
<keyword evidence="1" id="KW-0863">Zinc-finger</keyword>
<dbReference type="EMBL" id="CDSF01000100">
    <property type="protein sequence ID" value="CEP00285.1"/>
    <property type="molecule type" value="Genomic_DNA"/>
</dbReference>
<proteinExistence type="predicted"/>
<protein>
    <recommendedName>
        <fullName evidence="4">RING-type domain-containing protein</fullName>
    </recommendedName>
</protein>
<feature type="compositionally biased region" description="Acidic residues" evidence="2">
    <location>
        <begin position="324"/>
        <end position="336"/>
    </location>
</feature>
<dbReference type="Gene3D" id="3.30.40.10">
    <property type="entry name" value="Zinc/RING finger domain, C3HC4 (zinc finger)"/>
    <property type="match status" value="1"/>
</dbReference>
<name>A0A0G4IY89_PLABS</name>
<keyword evidence="3" id="KW-0732">Signal</keyword>
<dbReference type="SMART" id="SM00184">
    <property type="entry name" value="RING"/>
    <property type="match status" value="1"/>
</dbReference>
<evidence type="ECO:0000256" key="1">
    <source>
        <dbReference type="PROSITE-ProRule" id="PRU00175"/>
    </source>
</evidence>
<evidence type="ECO:0000313" key="8">
    <source>
        <dbReference type="Proteomes" id="UP000290189"/>
    </source>
</evidence>
<reference evidence="5 7" key="1">
    <citation type="submission" date="2015-02" db="EMBL/GenBank/DDBJ databases">
        <authorList>
            <person name="Chooi Y.-H."/>
        </authorList>
    </citation>
    <scope>NUCLEOTIDE SEQUENCE [LARGE SCALE GENOMIC DNA]</scope>
    <source>
        <strain evidence="5">E3</strain>
    </source>
</reference>
<dbReference type="Proteomes" id="UP000290189">
    <property type="component" value="Unassembled WGS sequence"/>
</dbReference>
<accession>A0A0G4IY89</accession>
<feature type="region of interest" description="Disordered" evidence="2">
    <location>
        <begin position="305"/>
        <end position="340"/>
    </location>
</feature>
<dbReference type="EMBL" id="OVEO01000003">
    <property type="protein sequence ID" value="SPQ95067.1"/>
    <property type="molecule type" value="Genomic_DNA"/>
</dbReference>
<evidence type="ECO:0000313" key="6">
    <source>
        <dbReference type="EMBL" id="SPQ95067.1"/>
    </source>
</evidence>
<dbReference type="SUPFAM" id="SSF57850">
    <property type="entry name" value="RING/U-box"/>
    <property type="match status" value="1"/>
</dbReference>
<sequence length="435" mass="48022">MMSRVALTALWIVAAINTRYAVGVDGVKRRCAHCGIASQPKAIKRVRLDHLEVPVVDETALPDDDDLDEIRMTKQELEAWNARQDVSARCALVRSTGDASWITPADQFTFTARQSQALLRMFNNDLFDLPVKSMATLDALLDGPDVHWHQAFAAFDVVLHDDRRPGTLIKALDLDPDTQPVRLVMLLFNEHGHCVMTGDTSLPVAVARLPDTTDAKRAIHMLARLQASCKPTYELESTLDEAIRCRNYELIPLLLDAPFNLDPLVERGPDGTTPYDRLLVTADDIDDPDLQRAAETLCRSTIGNRREAFGDDDPDGSSVVSDTDGVDDDDDDDDDGPYTPVPEAMQRLQDLMYGITLATPVPSDVADACAICLGSVAGVLPGRYRATLPLCGHAFHWACLRPWFVRQACRSGQAFSCPLCRNDPTATPSRNRHHL</sequence>
<dbReference type="GO" id="GO:0008270">
    <property type="term" value="F:zinc ion binding"/>
    <property type="evidence" value="ECO:0007669"/>
    <property type="project" value="UniProtKB-KW"/>
</dbReference>